<protein>
    <recommendedName>
        <fullName evidence="1">Cupin type-2 domain-containing protein</fullName>
    </recommendedName>
</protein>
<sequence>MATTSLPTTITPDSEETVEKRHSLTPILDSLPCESVPYALAAGEGQQHQLGPYHLTVMSRPEDNGGIFSLARVSAGKTPATRFFSVAGPTFLYMMEGRLTLWFADGRQEIIAGGSATIPTNTPWSFACEGLVNSALVYYSSSNAFLHAAEKLGTSSFSHTFRVSGEVTGIPYEELEDCGFTFYERDHLAELGPHFDRLPEDMKAFALNDGEGDRLEQFEQINSFVCRPRHTGNQFLAMQTKGAKTPYIPRHFHRLHTENFICLDGRVKLHVNGQEIILSRGDYVHAPAGTIHSFAFAGHNTQMLGVLTTEVFEKFFDYINTPTNARVQLEDGGKPFFPAEAFAKVQAELDVVVVGPPRISTLDVVTNSRFEPINRTITYRALDANQ</sequence>
<organism evidence="2 3">
    <name type="scientific">Corynebacterium glutamicum (strain ATCC 13032 / DSM 20300 / JCM 1318 / BCRC 11384 / CCUG 27702 / LMG 3730 / NBRC 12168 / NCIMB 10025 / NRRL B-2784 / 534)</name>
    <dbReference type="NCBI Taxonomy" id="196627"/>
    <lineage>
        <taxon>Bacteria</taxon>
        <taxon>Bacillati</taxon>
        <taxon>Actinomycetota</taxon>
        <taxon>Actinomycetes</taxon>
        <taxon>Mycobacteriales</taxon>
        <taxon>Corynebacteriaceae</taxon>
        <taxon>Corynebacterium</taxon>
    </lineage>
</organism>
<dbReference type="Proteomes" id="UP000000582">
    <property type="component" value="Chromosome"/>
</dbReference>
<dbReference type="EMBL" id="BA000036">
    <property type="protein sequence ID" value="BAB98289.1"/>
    <property type="molecule type" value="Genomic_DNA"/>
</dbReference>
<dbReference type="HOGENOM" id="CLU_733434_0_0_11"/>
<gene>
    <name evidence="2" type="ordered locus">Cgl0896</name>
</gene>
<dbReference type="eggNOG" id="COG1917">
    <property type="taxonomic scope" value="Bacteria"/>
</dbReference>
<dbReference type="KEGG" id="cgb:cg1020"/>
<accession>Q8NRZ1</accession>
<dbReference type="Pfam" id="PF07883">
    <property type="entry name" value="Cupin_2"/>
    <property type="match status" value="1"/>
</dbReference>
<name>Q8NRZ1_CORGL</name>
<dbReference type="PATRIC" id="fig|196627.13.peg.879"/>
<dbReference type="AlphaFoldDB" id="Q8NRZ1"/>
<evidence type="ECO:0000313" key="3">
    <source>
        <dbReference type="Proteomes" id="UP000000582"/>
    </source>
</evidence>
<evidence type="ECO:0000259" key="1">
    <source>
        <dbReference type="Pfam" id="PF07883"/>
    </source>
</evidence>
<dbReference type="InterPro" id="IPR013096">
    <property type="entry name" value="Cupin_2"/>
</dbReference>
<dbReference type="PANTHER" id="PTHR36440">
    <property type="entry name" value="PUTATIVE (AFU_ORTHOLOGUE AFUA_8G07350)-RELATED"/>
    <property type="match status" value="1"/>
</dbReference>
<dbReference type="InterPro" id="IPR011051">
    <property type="entry name" value="RmlC_Cupin_sf"/>
</dbReference>
<dbReference type="KEGG" id="cgl:Cgl0896"/>
<keyword evidence="3" id="KW-1185">Reference proteome</keyword>
<dbReference type="GeneID" id="1018889"/>
<evidence type="ECO:0000313" key="2">
    <source>
        <dbReference type="EMBL" id="BAB98289.1"/>
    </source>
</evidence>
<dbReference type="CDD" id="cd02215">
    <property type="entry name" value="cupin_QDO_N_C"/>
    <property type="match status" value="1"/>
</dbReference>
<dbReference type="STRING" id="196627.cg1020"/>
<reference evidence="3" key="1">
    <citation type="journal article" date="2003" name="Appl. Microbiol. Biotechnol.">
        <title>The Corynebacterium glutamicum genome: features and impacts on biotechnological processes.</title>
        <authorList>
            <person name="Ikeda M."/>
            <person name="Nakagawa S."/>
        </authorList>
    </citation>
    <scope>NUCLEOTIDE SEQUENCE [LARGE SCALE GENOMIC DNA]</scope>
    <source>
        <strain evidence="3">ATCC 13032 / DSM 20300 / BCRC 11384 / JCM 1318 / LMG 3730 / NCIMB 10025</strain>
    </source>
</reference>
<proteinExistence type="predicted"/>
<dbReference type="RefSeq" id="WP_011013955.1">
    <property type="nucleotide sequence ID" value="NC_003450.3"/>
</dbReference>
<dbReference type="InterPro" id="IPR014710">
    <property type="entry name" value="RmlC-like_jellyroll"/>
</dbReference>
<dbReference type="InterPro" id="IPR053146">
    <property type="entry name" value="QDO-like"/>
</dbReference>
<dbReference type="BioCyc" id="CORYNE:G18NG-10466-MONOMER"/>
<dbReference type="PANTHER" id="PTHR36440:SF1">
    <property type="entry name" value="PUTATIVE (AFU_ORTHOLOGUE AFUA_8G07350)-RELATED"/>
    <property type="match status" value="1"/>
</dbReference>
<dbReference type="SUPFAM" id="SSF51182">
    <property type="entry name" value="RmlC-like cupins"/>
    <property type="match status" value="1"/>
</dbReference>
<feature type="domain" description="Cupin type-2" evidence="1">
    <location>
        <begin position="247"/>
        <end position="299"/>
    </location>
</feature>
<accession>Q6M6Q0</accession>
<dbReference type="OrthoDB" id="4227163at2"/>
<dbReference type="Gene3D" id="2.60.120.10">
    <property type="entry name" value="Jelly Rolls"/>
    <property type="match status" value="2"/>
</dbReference>